<dbReference type="Proteomes" id="UP001596500">
    <property type="component" value="Unassembled WGS sequence"/>
</dbReference>
<protein>
    <submittedName>
        <fullName evidence="1">Uncharacterized protein</fullName>
    </submittedName>
</protein>
<comment type="caution">
    <text evidence="1">The sequence shown here is derived from an EMBL/GenBank/DDBJ whole genome shotgun (WGS) entry which is preliminary data.</text>
</comment>
<dbReference type="RefSeq" id="WP_379865275.1">
    <property type="nucleotide sequence ID" value="NZ_JBHTBW010000037.1"/>
</dbReference>
<keyword evidence="2" id="KW-1185">Reference proteome</keyword>
<dbReference type="EMBL" id="JBHTBW010000037">
    <property type="protein sequence ID" value="MFC7441800.1"/>
    <property type="molecule type" value="Genomic_DNA"/>
</dbReference>
<gene>
    <name evidence="1" type="ORF">ACFQNG_11895</name>
</gene>
<evidence type="ECO:0000313" key="1">
    <source>
        <dbReference type="EMBL" id="MFC7441800.1"/>
    </source>
</evidence>
<proteinExistence type="predicted"/>
<name>A0ABW2RLF4_9BACL</name>
<evidence type="ECO:0000313" key="2">
    <source>
        <dbReference type="Proteomes" id="UP001596500"/>
    </source>
</evidence>
<organism evidence="1 2">
    <name type="scientific">Laceyella putida</name>
    <dbReference type="NCBI Taxonomy" id="110101"/>
    <lineage>
        <taxon>Bacteria</taxon>
        <taxon>Bacillati</taxon>
        <taxon>Bacillota</taxon>
        <taxon>Bacilli</taxon>
        <taxon>Bacillales</taxon>
        <taxon>Thermoactinomycetaceae</taxon>
        <taxon>Laceyella</taxon>
    </lineage>
</organism>
<reference evidence="2" key="1">
    <citation type="journal article" date="2019" name="Int. J. Syst. Evol. Microbiol.">
        <title>The Global Catalogue of Microorganisms (GCM) 10K type strain sequencing project: providing services to taxonomists for standard genome sequencing and annotation.</title>
        <authorList>
            <consortium name="The Broad Institute Genomics Platform"/>
            <consortium name="The Broad Institute Genome Sequencing Center for Infectious Disease"/>
            <person name="Wu L."/>
            <person name="Ma J."/>
        </authorList>
    </citation>
    <scope>NUCLEOTIDE SEQUENCE [LARGE SCALE GENOMIC DNA]</scope>
    <source>
        <strain evidence="2">CGMCC 1.12942</strain>
    </source>
</reference>
<accession>A0ABW2RLF4</accession>
<sequence length="80" mass="9176">MLEDLKDARLRGLAYYEAGARFALDDKVMQKVIETLKIDSVRLKETLRHQNGFVDVVKEHILSAIKVKELDNQGQLLHSL</sequence>